<evidence type="ECO:0000313" key="1">
    <source>
        <dbReference type="EMBL" id="JAE00768.1"/>
    </source>
</evidence>
<name>A0A0A9EXJ7_ARUDO</name>
<accession>A0A0A9EXJ7</accession>
<dbReference type="AlphaFoldDB" id="A0A0A9EXJ7"/>
<proteinExistence type="predicted"/>
<dbReference type="EMBL" id="GBRH01197128">
    <property type="protein sequence ID" value="JAE00768.1"/>
    <property type="molecule type" value="Transcribed_RNA"/>
</dbReference>
<organism evidence="1">
    <name type="scientific">Arundo donax</name>
    <name type="common">Giant reed</name>
    <name type="synonym">Donax arundinaceus</name>
    <dbReference type="NCBI Taxonomy" id="35708"/>
    <lineage>
        <taxon>Eukaryota</taxon>
        <taxon>Viridiplantae</taxon>
        <taxon>Streptophyta</taxon>
        <taxon>Embryophyta</taxon>
        <taxon>Tracheophyta</taxon>
        <taxon>Spermatophyta</taxon>
        <taxon>Magnoliopsida</taxon>
        <taxon>Liliopsida</taxon>
        <taxon>Poales</taxon>
        <taxon>Poaceae</taxon>
        <taxon>PACMAD clade</taxon>
        <taxon>Arundinoideae</taxon>
        <taxon>Arundineae</taxon>
        <taxon>Arundo</taxon>
    </lineage>
</organism>
<reference evidence="1" key="1">
    <citation type="submission" date="2014-09" db="EMBL/GenBank/DDBJ databases">
        <authorList>
            <person name="Magalhaes I.L.F."/>
            <person name="Oliveira U."/>
            <person name="Santos F.R."/>
            <person name="Vidigal T.H.D.A."/>
            <person name="Brescovit A.D."/>
            <person name="Santos A.J."/>
        </authorList>
    </citation>
    <scope>NUCLEOTIDE SEQUENCE</scope>
    <source>
        <tissue evidence="1">Shoot tissue taken approximately 20 cm above the soil surface</tissue>
    </source>
</reference>
<reference evidence="1" key="2">
    <citation type="journal article" date="2015" name="Data Brief">
        <title>Shoot transcriptome of the giant reed, Arundo donax.</title>
        <authorList>
            <person name="Barrero R.A."/>
            <person name="Guerrero F.D."/>
            <person name="Moolhuijzen P."/>
            <person name="Goolsby J.A."/>
            <person name="Tidwell J."/>
            <person name="Bellgard S.E."/>
            <person name="Bellgard M.I."/>
        </authorList>
    </citation>
    <scope>NUCLEOTIDE SEQUENCE</scope>
    <source>
        <tissue evidence="1">Shoot tissue taken approximately 20 cm above the soil surface</tissue>
    </source>
</reference>
<sequence>MLMPLKQNHSSFHVVQDSLCSIYHKKYIPHPSSKRTHHLLLRK</sequence>
<protein>
    <submittedName>
        <fullName evidence="1">Uncharacterized protein</fullName>
    </submittedName>
</protein>